<reference evidence="6 7" key="1">
    <citation type="journal article" date="2019" name="Microorganisms">
        <title>Systematic Affiliation and Genome Analysis of Subtercola vilae DB165(T) with Particular Emphasis on Cold Adaptation of an Isolate from a High-Altitude Cold Volcano Lake.</title>
        <authorList>
            <person name="Villalobos A.S."/>
            <person name="Wiese J."/>
            <person name="Imhoff J.F."/>
            <person name="Dorador C."/>
            <person name="Keller A."/>
            <person name="Hentschel U."/>
        </authorList>
    </citation>
    <scope>NUCLEOTIDE SEQUENCE [LARGE SCALE GENOMIC DNA]</scope>
    <source>
        <strain evidence="6 7">DB165</strain>
    </source>
</reference>
<dbReference type="PANTHER" id="PTHR11559">
    <property type="entry name" value="CARBOXYLESTERASE"/>
    <property type="match status" value="1"/>
</dbReference>
<dbReference type="Pfam" id="PF00135">
    <property type="entry name" value="COesterase"/>
    <property type="match status" value="1"/>
</dbReference>
<dbReference type="InterPro" id="IPR029058">
    <property type="entry name" value="AB_hydrolase_fold"/>
</dbReference>
<evidence type="ECO:0000256" key="3">
    <source>
        <dbReference type="ARBA" id="ARBA00022801"/>
    </source>
</evidence>
<feature type="domain" description="Carboxylesterase type B" evidence="5">
    <location>
        <begin position="54"/>
        <end position="371"/>
    </location>
</feature>
<dbReference type="InterPro" id="IPR019826">
    <property type="entry name" value="Carboxylesterase_B_AS"/>
</dbReference>
<dbReference type="RefSeq" id="WP_136640940.1">
    <property type="nucleotide sequence ID" value="NZ_QYRT01000005.1"/>
</dbReference>
<comment type="similarity">
    <text evidence="2">Belongs to the 'GDXG' lipolytic enzyme family.</text>
</comment>
<dbReference type="EC" id="3.1.1.-" evidence="4"/>
<dbReference type="InterPro" id="IPR002018">
    <property type="entry name" value="CarbesteraseB"/>
</dbReference>
<evidence type="ECO:0000256" key="1">
    <source>
        <dbReference type="ARBA" id="ARBA00005964"/>
    </source>
</evidence>
<dbReference type="SUPFAM" id="SSF53474">
    <property type="entry name" value="alpha/beta-Hydrolases"/>
    <property type="match status" value="1"/>
</dbReference>
<name>A0A4T2CB29_9MICO</name>
<gene>
    <name evidence="6" type="ORF">D4765_04105</name>
</gene>
<dbReference type="GO" id="GO:0016787">
    <property type="term" value="F:hydrolase activity"/>
    <property type="evidence" value="ECO:0007669"/>
    <property type="project" value="UniProtKB-KW"/>
</dbReference>
<accession>A0A4T2CB29</accession>
<dbReference type="Proteomes" id="UP000306192">
    <property type="component" value="Unassembled WGS sequence"/>
</dbReference>
<evidence type="ECO:0000256" key="4">
    <source>
        <dbReference type="RuleBase" id="RU361235"/>
    </source>
</evidence>
<keyword evidence="7" id="KW-1185">Reference proteome</keyword>
<comment type="similarity">
    <text evidence="1 4">Belongs to the type-B carboxylesterase/lipase family.</text>
</comment>
<dbReference type="PROSITE" id="PS00122">
    <property type="entry name" value="CARBOXYLESTERASE_B_1"/>
    <property type="match status" value="1"/>
</dbReference>
<evidence type="ECO:0000313" key="7">
    <source>
        <dbReference type="Proteomes" id="UP000306192"/>
    </source>
</evidence>
<dbReference type="InterPro" id="IPR002168">
    <property type="entry name" value="Lipase_GDXG_HIS_AS"/>
</dbReference>
<protein>
    <recommendedName>
        <fullName evidence="4">Carboxylic ester hydrolase</fullName>
        <ecNumber evidence="4">3.1.1.-</ecNumber>
    </recommendedName>
</protein>
<organism evidence="6 7">
    <name type="scientific">Subtercola vilae</name>
    <dbReference type="NCBI Taxonomy" id="2056433"/>
    <lineage>
        <taxon>Bacteria</taxon>
        <taxon>Bacillati</taxon>
        <taxon>Actinomycetota</taxon>
        <taxon>Actinomycetes</taxon>
        <taxon>Micrococcales</taxon>
        <taxon>Microbacteriaceae</taxon>
        <taxon>Subtercola</taxon>
    </lineage>
</organism>
<dbReference type="EMBL" id="QYRT01000005">
    <property type="protein sequence ID" value="TIH39946.1"/>
    <property type="molecule type" value="Genomic_DNA"/>
</dbReference>
<dbReference type="AlphaFoldDB" id="A0A4T2CB29"/>
<keyword evidence="3 4" id="KW-0378">Hydrolase</keyword>
<dbReference type="PROSITE" id="PS01173">
    <property type="entry name" value="LIPASE_GDXG_HIS"/>
    <property type="match status" value="1"/>
</dbReference>
<evidence type="ECO:0000313" key="6">
    <source>
        <dbReference type="EMBL" id="TIH39946.1"/>
    </source>
</evidence>
<dbReference type="Gene3D" id="3.40.50.1820">
    <property type="entry name" value="alpha/beta hydrolase"/>
    <property type="match status" value="1"/>
</dbReference>
<sequence length="518" mass="53840">MTDVGAAVGAGAGAGAGTGAGAGASAGAGVPIGGAPVTAGGWPAAPEGAASYDVVTASGTLRGSIEGELVRFRGVRYATAERFEAPVAAPEWTGIREARADGPMCPQPPFGLALLALPKRTPPMAEDCLFLNITIPRAALGEGAPLRPVMVWIHGGAYVNGSGAGEIYDPARLVADGDVIVVGLNYRLGVFGYVPLAPGEPEAGDAVPANLGVLDQLAALAWVKQNIAAFGGDPSTVTLFGQSAGADAIAQLLAIPEADGLFSRAILQSPPLGLDTAREVLAVELGANVVSALGQVHPRDATVQQLLEAQVRAGEGLHGDRLTSGMPYAPTPGVWPVPAKAERAERWARRAPGVDVLIGYNRDDFSAFLEVVGALRRARASRLLRPATEPLSAALTRRVFGAPSLALAGAFAAAGARVFTYRLDWRPMGTPWGACHCLELPFFWADEEFWRGSPMLGGAVWADLEKTGLQLRRSWAAFARTGTPTPIGDPGHPEAEWPPYSSRRRVGSAITLHPRYTV</sequence>
<dbReference type="OrthoDB" id="3199405at2"/>
<proteinExistence type="inferred from homology"/>
<evidence type="ECO:0000256" key="2">
    <source>
        <dbReference type="ARBA" id="ARBA00010515"/>
    </source>
</evidence>
<dbReference type="InterPro" id="IPR050309">
    <property type="entry name" value="Type-B_Carboxylest/Lipase"/>
</dbReference>
<evidence type="ECO:0000259" key="5">
    <source>
        <dbReference type="Pfam" id="PF00135"/>
    </source>
</evidence>
<comment type="caution">
    <text evidence="6">The sequence shown here is derived from an EMBL/GenBank/DDBJ whole genome shotgun (WGS) entry which is preliminary data.</text>
</comment>